<dbReference type="CDD" id="cd03386">
    <property type="entry name" value="PAP2_Aur1_like"/>
    <property type="match status" value="1"/>
</dbReference>
<feature type="transmembrane region" description="Helical" evidence="5">
    <location>
        <begin position="215"/>
        <end position="235"/>
    </location>
</feature>
<dbReference type="GO" id="GO:0016020">
    <property type="term" value="C:membrane"/>
    <property type="evidence" value="ECO:0007669"/>
    <property type="project" value="UniProtKB-SubCell"/>
</dbReference>
<evidence type="ECO:0000313" key="7">
    <source>
        <dbReference type="EMBL" id="MDF9747738.1"/>
    </source>
</evidence>
<dbReference type="InterPro" id="IPR052185">
    <property type="entry name" value="IPC_Synthase-Related"/>
</dbReference>
<keyword evidence="2 5" id="KW-0812">Transmembrane</keyword>
<dbReference type="SUPFAM" id="SSF48317">
    <property type="entry name" value="Acid phosphatase/Vanadium-dependent haloperoxidase"/>
    <property type="match status" value="1"/>
</dbReference>
<feature type="domain" description="Phosphatidic acid phosphatase type 2/haloperoxidase" evidence="6">
    <location>
        <begin position="137"/>
        <end position="256"/>
    </location>
</feature>
<evidence type="ECO:0000256" key="5">
    <source>
        <dbReference type="SAM" id="Phobius"/>
    </source>
</evidence>
<dbReference type="SMART" id="SM00014">
    <property type="entry name" value="acidPPc"/>
    <property type="match status" value="1"/>
</dbReference>
<evidence type="ECO:0000256" key="2">
    <source>
        <dbReference type="ARBA" id="ARBA00022692"/>
    </source>
</evidence>
<dbReference type="AlphaFoldDB" id="A0A9Q4Q508"/>
<evidence type="ECO:0000256" key="4">
    <source>
        <dbReference type="ARBA" id="ARBA00023136"/>
    </source>
</evidence>
<dbReference type="InterPro" id="IPR000326">
    <property type="entry name" value="PAP2/HPO"/>
</dbReference>
<accession>A0A9Q4Q508</accession>
<feature type="transmembrane region" description="Helical" evidence="5">
    <location>
        <begin position="42"/>
        <end position="61"/>
    </location>
</feature>
<evidence type="ECO:0000256" key="1">
    <source>
        <dbReference type="ARBA" id="ARBA00004141"/>
    </source>
</evidence>
<feature type="transmembrane region" description="Helical" evidence="5">
    <location>
        <begin position="6"/>
        <end position="30"/>
    </location>
</feature>
<dbReference type="InterPro" id="IPR026841">
    <property type="entry name" value="Aur1/Ipt1"/>
</dbReference>
<organism evidence="7 8">
    <name type="scientific">Natrinema salsiterrestre</name>
    <dbReference type="NCBI Taxonomy" id="2950540"/>
    <lineage>
        <taxon>Archaea</taxon>
        <taxon>Methanobacteriati</taxon>
        <taxon>Methanobacteriota</taxon>
        <taxon>Stenosarchaea group</taxon>
        <taxon>Halobacteria</taxon>
        <taxon>Halobacteriales</taxon>
        <taxon>Natrialbaceae</taxon>
        <taxon>Natrinema</taxon>
    </lineage>
</organism>
<dbReference type="RefSeq" id="WP_277523991.1">
    <property type="nucleotide sequence ID" value="NZ_JAMQOT010000008.1"/>
</dbReference>
<comment type="caution">
    <text evidence="7">The sequence shown here is derived from an EMBL/GenBank/DDBJ whole genome shotgun (WGS) entry which is preliminary data.</text>
</comment>
<comment type="subcellular location">
    <subcellularLocation>
        <location evidence="1">Membrane</location>
        <topology evidence="1">Multi-pass membrane protein</topology>
    </subcellularLocation>
</comment>
<dbReference type="Proteomes" id="UP001154061">
    <property type="component" value="Unassembled WGS sequence"/>
</dbReference>
<proteinExistence type="predicted"/>
<evidence type="ECO:0000256" key="3">
    <source>
        <dbReference type="ARBA" id="ARBA00022989"/>
    </source>
</evidence>
<feature type="transmembrane region" description="Helical" evidence="5">
    <location>
        <begin position="189"/>
        <end position="206"/>
    </location>
</feature>
<dbReference type="PANTHER" id="PTHR31310">
    <property type="match status" value="1"/>
</dbReference>
<keyword evidence="3 5" id="KW-1133">Transmembrane helix</keyword>
<gene>
    <name evidence="7" type="ORF">NDI89_19345</name>
</gene>
<evidence type="ECO:0000259" key="6">
    <source>
        <dbReference type="SMART" id="SM00014"/>
    </source>
</evidence>
<dbReference type="PANTHER" id="PTHR31310:SF7">
    <property type="entry name" value="PA-PHOSPHATASE RELATED-FAMILY PROTEIN DDB_G0268928"/>
    <property type="match status" value="1"/>
</dbReference>
<protein>
    <submittedName>
        <fullName evidence="7">Phosphatase PAP2 family protein</fullName>
    </submittedName>
</protein>
<name>A0A9Q4Q508_9EURY</name>
<dbReference type="Pfam" id="PF14378">
    <property type="entry name" value="PAP2_3"/>
    <property type="match status" value="1"/>
</dbReference>
<dbReference type="EMBL" id="JAMQOT010000008">
    <property type="protein sequence ID" value="MDF9747738.1"/>
    <property type="molecule type" value="Genomic_DNA"/>
</dbReference>
<feature type="transmembrane region" description="Helical" evidence="5">
    <location>
        <begin position="135"/>
        <end position="156"/>
    </location>
</feature>
<keyword evidence="4 5" id="KW-0472">Membrane</keyword>
<sequence length="284" mass="31558">MALGYVTLVTIATVCLGVAATCGLCARFAALPRTAAELWRRVRTIAPYLGVLGVILLAKRWTHYRRLELSYALDWDLTDEIYAVEGSFVASLQDIVPDALIGFFSAMYMFGFPYLLATAFVLYFLLPTQRRVTELLAAFSLNTLIGSLFYTVFIAYGPRNHLSSVDGLMYQFYPQTQELTAEISANTNVFPSLHTSLAVIVLLFAWRSRRTYPRWFPIAATVSTFVVFSTMYLGIHWLVDVVAGVALAVWCVLAAERIVDWESDSDRVSVPGDGEDGIASEVSD</sequence>
<evidence type="ECO:0000313" key="8">
    <source>
        <dbReference type="Proteomes" id="UP001154061"/>
    </source>
</evidence>
<feature type="transmembrane region" description="Helical" evidence="5">
    <location>
        <begin position="100"/>
        <end position="126"/>
    </location>
</feature>
<reference evidence="7" key="1">
    <citation type="submission" date="2022-06" db="EMBL/GenBank/DDBJ databases">
        <title>Natrinema sp. a new haloarchaeum isolate from saline soil.</title>
        <authorList>
            <person name="Strakova D."/>
            <person name="Galisteo C."/>
            <person name="Sanchez-Porro C."/>
            <person name="Ventosa A."/>
        </authorList>
    </citation>
    <scope>NUCLEOTIDE SEQUENCE</scope>
    <source>
        <strain evidence="7">S1CR25-10</strain>
    </source>
</reference>
<dbReference type="InterPro" id="IPR036938">
    <property type="entry name" value="PAP2/HPO_sf"/>
</dbReference>
<dbReference type="Gene3D" id="1.20.144.10">
    <property type="entry name" value="Phosphatidic acid phosphatase type 2/haloperoxidase"/>
    <property type="match status" value="1"/>
</dbReference>
<keyword evidence="8" id="KW-1185">Reference proteome</keyword>